<dbReference type="AlphaFoldDB" id="A0A5A8C9B9"/>
<dbReference type="InterPro" id="IPR007717">
    <property type="entry name" value="NPL4_C"/>
</dbReference>
<accession>A0A5A8C9B9</accession>
<evidence type="ECO:0000256" key="1">
    <source>
        <dbReference type="SAM" id="MobiDB-lite"/>
    </source>
</evidence>
<proteinExistence type="predicted"/>
<protein>
    <recommendedName>
        <fullName evidence="2">Nuclear pore localisation protein NPL4 C-terminal domain-containing protein</fullName>
    </recommendedName>
</protein>
<feature type="compositionally biased region" description="Low complexity" evidence="1">
    <location>
        <begin position="1"/>
        <end position="11"/>
    </location>
</feature>
<dbReference type="PANTHER" id="PTHR12710">
    <property type="entry name" value="NUCLEAR PROTEIN LOCALIZATION 4"/>
    <property type="match status" value="1"/>
</dbReference>
<dbReference type="PANTHER" id="PTHR12710:SF0">
    <property type="entry name" value="NUCLEAR PROTEIN LOCALIZATION PROTEIN 4 HOMOLOG"/>
    <property type="match status" value="1"/>
</dbReference>
<comment type="caution">
    <text evidence="3">The sequence shown here is derived from an EMBL/GenBank/DDBJ whole genome shotgun (WGS) entry which is preliminary data.</text>
</comment>
<reference evidence="3 4" key="1">
    <citation type="submission" date="2019-07" db="EMBL/GenBank/DDBJ databases">
        <title>Genomes of Cafeteria roenbergensis.</title>
        <authorList>
            <person name="Fischer M.G."/>
            <person name="Hackl T."/>
            <person name="Roman M."/>
        </authorList>
    </citation>
    <scope>NUCLEOTIDE SEQUENCE [LARGE SCALE GENOMIC DNA]</scope>
    <source>
        <strain evidence="3 4">RCC970-E3</strain>
    </source>
</reference>
<dbReference type="Pfam" id="PF05021">
    <property type="entry name" value="NPL4"/>
    <property type="match status" value="1"/>
</dbReference>
<feature type="compositionally biased region" description="Gly residues" evidence="1">
    <location>
        <begin position="303"/>
        <end position="317"/>
    </location>
</feature>
<dbReference type="EMBL" id="VLTL01000249">
    <property type="protein sequence ID" value="KAA0149267.1"/>
    <property type="molecule type" value="Genomic_DNA"/>
</dbReference>
<feature type="region of interest" description="Disordered" evidence="1">
    <location>
        <begin position="237"/>
        <end position="257"/>
    </location>
</feature>
<feature type="region of interest" description="Disordered" evidence="1">
    <location>
        <begin position="1"/>
        <end position="28"/>
    </location>
</feature>
<dbReference type="InterPro" id="IPR016563">
    <property type="entry name" value="Npl4"/>
</dbReference>
<gene>
    <name evidence="3" type="ORF">FNF28_07370</name>
</gene>
<organism evidence="3 4">
    <name type="scientific">Cafeteria roenbergensis</name>
    <name type="common">Marine flagellate</name>
    <dbReference type="NCBI Taxonomy" id="33653"/>
    <lineage>
        <taxon>Eukaryota</taxon>
        <taxon>Sar</taxon>
        <taxon>Stramenopiles</taxon>
        <taxon>Bigyra</taxon>
        <taxon>Opalozoa</taxon>
        <taxon>Bicosoecida</taxon>
        <taxon>Cafeteriaceae</taxon>
        <taxon>Cafeteria</taxon>
    </lineage>
</organism>
<sequence length="815" mass="84266">MRACATRSTATPPTPRQGHARGADATPAGKVDRVTVNFEEDRVSDVLERLHKALGLECGVDAMLACVNNDKLHEGPRAAVNAEEDVSTAQDATLESLGLRNGSFVYVSYPIPEDEVAAAAAAGASGTGAADGGFVIESRTTPASSSSSSAAAAAARGGGPMINSLRAMRDDAERRKVVQFVVESGALGNATRSKAELPETATVGDIRGIAAKQLGIPADRVGLAHGRAEAGSVTAERQFGSDSARLTEDPNGPRMEGAGRISAVIFAFDKDPPAPADAVGGAGGAGGAGGVAAAGAGGAGAGGAGAGGAGAGAGAGGSALSWGGPAPTSQSSSSAAAAAAASGGGGGGGAAAAAAGVAAAAAAGDGEVDVSSLPEDLRPPPGQVSDSASLRRYLKQHAEFITFQGIATHRQLRINMNPFLNQRLQTRRVAWLFGTVADAEAGTYAAQGAGKTVSVEAIYEPPQLGFKHRVLLPSDPHQPCVSLVAASLGLVPVGWLITAPFRGDPQNVLTSSEILTAAALQAEHPHFMTVVFTFEQQDDPALGRTRIFRTTTAWQLSDQAVKLYRKGQLCRSEGDDPYLIRTKKTVMASDPDDPTHRVRATKRFHASYLVAPAGIQALGEDDTLLSSRFPAANRRSASGDEIPVTVEMARKAVFGMSPVRGETAAAGGAFATGRSIRETMLARVADFNFLVWLCREGPSLSPYPVSQMEVAELCHAVQSHDGDAAAGFRFKLMAALGAGWLCPLTEATRGYDDVRESPEDLRDHIARTFGDDPTPVVDPLRAVEVTTRAEREEVYPRLLSRLRAKLGREDSDSEW</sequence>
<dbReference type="GO" id="GO:0043130">
    <property type="term" value="F:ubiquitin binding"/>
    <property type="evidence" value="ECO:0007669"/>
    <property type="project" value="TreeGrafter"/>
</dbReference>
<dbReference type="Gene3D" id="3.40.140.10">
    <property type="entry name" value="Cytidine Deaminase, domain 2"/>
    <property type="match status" value="1"/>
</dbReference>
<dbReference type="GO" id="GO:0005634">
    <property type="term" value="C:nucleus"/>
    <property type="evidence" value="ECO:0007669"/>
    <property type="project" value="TreeGrafter"/>
</dbReference>
<evidence type="ECO:0000313" key="4">
    <source>
        <dbReference type="Proteomes" id="UP000324907"/>
    </source>
</evidence>
<feature type="domain" description="Nuclear pore localisation protein NPL4 C-terminal" evidence="2">
    <location>
        <begin position="444"/>
        <end position="527"/>
    </location>
</feature>
<dbReference type="Proteomes" id="UP000324907">
    <property type="component" value="Unassembled WGS sequence"/>
</dbReference>
<evidence type="ECO:0000259" key="2">
    <source>
        <dbReference type="Pfam" id="PF05021"/>
    </source>
</evidence>
<dbReference type="GO" id="GO:0006511">
    <property type="term" value="P:ubiquitin-dependent protein catabolic process"/>
    <property type="evidence" value="ECO:0007669"/>
    <property type="project" value="InterPro"/>
</dbReference>
<name>A0A5A8C9B9_CAFRO</name>
<dbReference type="GO" id="GO:0031625">
    <property type="term" value="F:ubiquitin protein ligase binding"/>
    <property type="evidence" value="ECO:0007669"/>
    <property type="project" value="TreeGrafter"/>
</dbReference>
<feature type="region of interest" description="Disordered" evidence="1">
    <location>
        <begin position="303"/>
        <end position="332"/>
    </location>
</feature>
<evidence type="ECO:0000313" key="3">
    <source>
        <dbReference type="EMBL" id="KAA0149267.1"/>
    </source>
</evidence>